<dbReference type="AlphaFoldDB" id="A0A2K3L3U1"/>
<gene>
    <name evidence="1" type="ORF">L195_g029107</name>
</gene>
<sequence length="33" mass="3662">MSLQLQQQQQQHHSTLNLITLLTGGITSPTESQ</sequence>
<reference evidence="1 2" key="1">
    <citation type="journal article" date="2014" name="Am. J. Bot.">
        <title>Genome assembly and annotation for red clover (Trifolium pratense; Fabaceae).</title>
        <authorList>
            <person name="Istvanek J."/>
            <person name="Jaros M."/>
            <person name="Krenek A."/>
            <person name="Repkova J."/>
        </authorList>
    </citation>
    <scope>NUCLEOTIDE SEQUENCE [LARGE SCALE GENOMIC DNA]</scope>
    <source>
        <strain evidence="2">cv. Tatra</strain>
        <tissue evidence="1">Young leaves</tissue>
    </source>
</reference>
<organism evidence="1 2">
    <name type="scientific">Trifolium pratense</name>
    <name type="common">Red clover</name>
    <dbReference type="NCBI Taxonomy" id="57577"/>
    <lineage>
        <taxon>Eukaryota</taxon>
        <taxon>Viridiplantae</taxon>
        <taxon>Streptophyta</taxon>
        <taxon>Embryophyta</taxon>
        <taxon>Tracheophyta</taxon>
        <taxon>Spermatophyta</taxon>
        <taxon>Magnoliopsida</taxon>
        <taxon>eudicotyledons</taxon>
        <taxon>Gunneridae</taxon>
        <taxon>Pentapetalae</taxon>
        <taxon>rosids</taxon>
        <taxon>fabids</taxon>
        <taxon>Fabales</taxon>
        <taxon>Fabaceae</taxon>
        <taxon>Papilionoideae</taxon>
        <taxon>50 kb inversion clade</taxon>
        <taxon>NPAAA clade</taxon>
        <taxon>Hologalegina</taxon>
        <taxon>IRL clade</taxon>
        <taxon>Trifolieae</taxon>
        <taxon>Trifolium</taxon>
    </lineage>
</organism>
<reference evidence="1 2" key="2">
    <citation type="journal article" date="2017" name="Front. Plant Sci.">
        <title>Gene Classification and Mining of Molecular Markers Useful in Red Clover (Trifolium pratense) Breeding.</title>
        <authorList>
            <person name="Istvanek J."/>
            <person name="Dluhosova J."/>
            <person name="Dluhos P."/>
            <person name="Patkova L."/>
            <person name="Nedelnik J."/>
            <person name="Repkova J."/>
        </authorList>
    </citation>
    <scope>NUCLEOTIDE SEQUENCE [LARGE SCALE GENOMIC DNA]</scope>
    <source>
        <strain evidence="2">cv. Tatra</strain>
        <tissue evidence="1">Young leaves</tissue>
    </source>
</reference>
<proteinExistence type="predicted"/>
<accession>A0A2K3L3U1</accession>
<feature type="non-terminal residue" evidence="1">
    <location>
        <position position="33"/>
    </location>
</feature>
<evidence type="ECO:0000313" key="1">
    <source>
        <dbReference type="EMBL" id="PNX73208.1"/>
    </source>
</evidence>
<evidence type="ECO:0000313" key="2">
    <source>
        <dbReference type="Proteomes" id="UP000236291"/>
    </source>
</evidence>
<name>A0A2K3L3U1_TRIPR</name>
<protein>
    <submittedName>
        <fullName evidence="1">Uncharacterized protein</fullName>
    </submittedName>
</protein>
<dbReference type="Proteomes" id="UP000236291">
    <property type="component" value="Unassembled WGS sequence"/>
</dbReference>
<dbReference type="EMBL" id="ASHM01025695">
    <property type="protein sequence ID" value="PNX73208.1"/>
    <property type="molecule type" value="Genomic_DNA"/>
</dbReference>
<comment type="caution">
    <text evidence="1">The sequence shown here is derived from an EMBL/GenBank/DDBJ whole genome shotgun (WGS) entry which is preliminary data.</text>
</comment>